<organism evidence="2 3">
    <name type="scientific">Mucilaginibacter robiniae</name>
    <dbReference type="NCBI Taxonomy" id="2728022"/>
    <lineage>
        <taxon>Bacteria</taxon>
        <taxon>Pseudomonadati</taxon>
        <taxon>Bacteroidota</taxon>
        <taxon>Sphingobacteriia</taxon>
        <taxon>Sphingobacteriales</taxon>
        <taxon>Sphingobacteriaceae</taxon>
        <taxon>Mucilaginibacter</taxon>
    </lineage>
</organism>
<dbReference type="AlphaFoldDB" id="A0A7L5E8U6"/>
<dbReference type="PANTHER" id="PTHR46623:SF6">
    <property type="entry name" value="ALPHA_BETA-HYDROLASES SUPERFAMILY PROTEIN"/>
    <property type="match status" value="1"/>
</dbReference>
<dbReference type="EMBL" id="CP051682">
    <property type="protein sequence ID" value="QJD98284.1"/>
    <property type="molecule type" value="Genomic_DNA"/>
</dbReference>
<keyword evidence="2" id="KW-0378">Hydrolase</keyword>
<name>A0A7L5E8U6_9SPHI</name>
<gene>
    <name evidence="2" type="ORF">HH214_03405</name>
</gene>
<accession>A0A7L5E8U6</accession>
<dbReference type="GO" id="GO:0016787">
    <property type="term" value="F:hydrolase activity"/>
    <property type="evidence" value="ECO:0007669"/>
    <property type="project" value="UniProtKB-KW"/>
</dbReference>
<dbReference type="InterPro" id="IPR051049">
    <property type="entry name" value="Dienelactone_hydrolase-like"/>
</dbReference>
<evidence type="ECO:0000259" key="1">
    <source>
        <dbReference type="Pfam" id="PF01738"/>
    </source>
</evidence>
<dbReference type="InterPro" id="IPR002925">
    <property type="entry name" value="Dienelactn_hydro"/>
</dbReference>
<proteinExistence type="predicted"/>
<protein>
    <submittedName>
        <fullName evidence="2">Dienelactone hydrolase family protein</fullName>
    </submittedName>
</protein>
<keyword evidence="3" id="KW-1185">Reference proteome</keyword>
<dbReference type="InterPro" id="IPR029058">
    <property type="entry name" value="AB_hydrolase_fold"/>
</dbReference>
<feature type="domain" description="Dienelactone hydrolase" evidence="1">
    <location>
        <begin position="17"/>
        <end position="232"/>
    </location>
</feature>
<dbReference type="KEGG" id="mrob:HH214_03405"/>
<dbReference type="Proteomes" id="UP000503278">
    <property type="component" value="Chromosome"/>
</dbReference>
<dbReference type="Gene3D" id="3.40.50.1820">
    <property type="entry name" value="alpha/beta hydrolase"/>
    <property type="match status" value="1"/>
</dbReference>
<evidence type="ECO:0000313" key="2">
    <source>
        <dbReference type="EMBL" id="QJD98284.1"/>
    </source>
</evidence>
<dbReference type="PANTHER" id="PTHR46623">
    <property type="entry name" value="CARBOXYMETHYLENEBUTENOLIDASE-RELATED"/>
    <property type="match status" value="1"/>
</dbReference>
<dbReference type="Pfam" id="PF01738">
    <property type="entry name" value="DLH"/>
    <property type="match status" value="1"/>
</dbReference>
<dbReference type="SUPFAM" id="SSF53474">
    <property type="entry name" value="alpha/beta-Hydrolases"/>
    <property type="match status" value="1"/>
</dbReference>
<reference evidence="2 3" key="1">
    <citation type="submission" date="2020-04" db="EMBL/GenBank/DDBJ databases">
        <title>Genome sequencing of novel species.</title>
        <authorList>
            <person name="Heo J."/>
            <person name="Kim S.-J."/>
            <person name="Kim J.-S."/>
            <person name="Hong S.-B."/>
            <person name="Kwon S.-W."/>
        </authorList>
    </citation>
    <scope>NUCLEOTIDE SEQUENCE [LARGE SCALE GENOMIC DNA]</scope>
    <source>
        <strain evidence="2 3">F39-2</strain>
    </source>
</reference>
<evidence type="ECO:0000313" key="3">
    <source>
        <dbReference type="Proteomes" id="UP000503278"/>
    </source>
</evidence>
<sequence>MNNENYLDLNVADGSNMAAYVAKPENLSTDTPAIIVLQEAFGVNHHIRNVADRFAREGYLVIAPELFHRTAPKGFEGSYTDFPAVMPHMQALTIEGLTADLQAAYQWIMQQPVNQQAVFSIGYCLGGRVSFLANAVLPVKAAVSYYGGGLEKLTEQATQLHGKHLFIWGGLDQHIKPENIATIIKAVEDAGKDYVNTTFSYADHGFNCDERASYNEAASKEAWTLTLAFLKNS</sequence>